<dbReference type="Pfam" id="PF00107">
    <property type="entry name" value="ADH_zinc_N"/>
    <property type="match status" value="1"/>
</dbReference>
<dbReference type="InterPro" id="IPR002364">
    <property type="entry name" value="Quin_OxRdtase/zeta-crystal_CS"/>
</dbReference>
<gene>
    <name evidence="4" type="ORF">ACFSBT_04810</name>
</gene>
<dbReference type="InterPro" id="IPR013154">
    <property type="entry name" value="ADH-like_N"/>
</dbReference>
<evidence type="ECO:0000256" key="2">
    <source>
        <dbReference type="ARBA" id="ARBA00023002"/>
    </source>
</evidence>
<reference evidence="4 5" key="1">
    <citation type="journal article" date="2019" name="Int. J. Syst. Evol. Microbiol.">
        <title>The Global Catalogue of Microorganisms (GCM) 10K type strain sequencing project: providing services to taxonomists for standard genome sequencing and annotation.</title>
        <authorList>
            <consortium name="The Broad Institute Genomics Platform"/>
            <consortium name="The Broad Institute Genome Sequencing Center for Infectious Disease"/>
            <person name="Wu L."/>
            <person name="Ma J."/>
        </authorList>
    </citation>
    <scope>NUCLEOTIDE SEQUENCE [LARGE SCALE GENOMIC DNA]</scope>
    <source>
        <strain evidence="4 5">CGMCC 1.12563</strain>
    </source>
</reference>
<dbReference type="SUPFAM" id="SSF51735">
    <property type="entry name" value="NAD(P)-binding Rossmann-fold domains"/>
    <property type="match status" value="1"/>
</dbReference>
<dbReference type="Proteomes" id="UP001597187">
    <property type="component" value="Unassembled WGS sequence"/>
</dbReference>
<evidence type="ECO:0000259" key="3">
    <source>
        <dbReference type="SMART" id="SM00829"/>
    </source>
</evidence>
<dbReference type="GO" id="GO:0044281">
    <property type="term" value="P:small molecule metabolic process"/>
    <property type="evidence" value="ECO:0007669"/>
    <property type="project" value="UniProtKB-ARBA"/>
</dbReference>
<dbReference type="AlphaFoldDB" id="A0ABD6ARX3"/>
<dbReference type="SUPFAM" id="SSF50129">
    <property type="entry name" value="GroES-like"/>
    <property type="match status" value="1"/>
</dbReference>
<dbReference type="RefSeq" id="WP_250872571.1">
    <property type="nucleotide sequence ID" value="NZ_JALXFV010000002.1"/>
</dbReference>
<dbReference type="InterPro" id="IPR036291">
    <property type="entry name" value="NAD(P)-bd_dom_sf"/>
</dbReference>
<evidence type="ECO:0000256" key="1">
    <source>
        <dbReference type="ARBA" id="ARBA00022857"/>
    </source>
</evidence>
<proteinExistence type="predicted"/>
<dbReference type="GO" id="GO:0030554">
    <property type="term" value="F:adenyl nucleotide binding"/>
    <property type="evidence" value="ECO:0007669"/>
    <property type="project" value="UniProtKB-ARBA"/>
</dbReference>
<dbReference type="CDD" id="cd08241">
    <property type="entry name" value="QOR1"/>
    <property type="match status" value="1"/>
</dbReference>
<dbReference type="InterPro" id="IPR011032">
    <property type="entry name" value="GroES-like_sf"/>
</dbReference>
<organism evidence="4 5">
    <name type="scientific">Halomarina rubra</name>
    <dbReference type="NCBI Taxonomy" id="2071873"/>
    <lineage>
        <taxon>Archaea</taxon>
        <taxon>Methanobacteriati</taxon>
        <taxon>Methanobacteriota</taxon>
        <taxon>Stenosarchaea group</taxon>
        <taxon>Halobacteria</taxon>
        <taxon>Halobacteriales</taxon>
        <taxon>Natronomonadaceae</taxon>
        <taxon>Halomarina</taxon>
    </lineage>
</organism>
<dbReference type="Gene3D" id="3.90.180.10">
    <property type="entry name" value="Medium-chain alcohol dehydrogenases, catalytic domain"/>
    <property type="match status" value="1"/>
</dbReference>
<sequence length="323" mass="33919">MQVIEVTEFGDTSGMQVSERDVPDPGEGEVRIEVRAAGINFADIMQRRGHYQGGPQPTYVPGMEVAGVVDAVGEGVGRSEGDEVVGMVDGGGYAEYVTADASGLFDIPDGMSFEEAAGFPVQFLTAHNCLHEWGGLEEGEKVLIHAAAGGVGTAAVQIASEAGAETFGTASTQEKLDLASDLGLDHPINYTETDFADEVNDLTDGEGVDLVLDGIGSETTEESLDCLAHFGRMVSYGAASGEPGRPDTASLLFANQRVIGYHLGQAMYRAPGKVMSAVPPLTEMLSTGTLEVQVGETFALEDAVEAHEYIEDRQSSGKVLLVP</sequence>
<keyword evidence="5" id="KW-1185">Reference proteome</keyword>
<feature type="domain" description="Enoyl reductase (ER)" evidence="3">
    <location>
        <begin position="10"/>
        <end position="321"/>
    </location>
</feature>
<dbReference type="GO" id="GO:0043168">
    <property type="term" value="F:anion binding"/>
    <property type="evidence" value="ECO:0007669"/>
    <property type="project" value="UniProtKB-ARBA"/>
</dbReference>
<evidence type="ECO:0000313" key="4">
    <source>
        <dbReference type="EMBL" id="MFD1512601.1"/>
    </source>
</evidence>
<dbReference type="InterPro" id="IPR020843">
    <property type="entry name" value="ER"/>
</dbReference>
<dbReference type="Pfam" id="PF08240">
    <property type="entry name" value="ADH_N"/>
    <property type="match status" value="1"/>
</dbReference>
<comment type="caution">
    <text evidence="4">The sequence shown here is derived from an EMBL/GenBank/DDBJ whole genome shotgun (WGS) entry which is preliminary data.</text>
</comment>
<dbReference type="SMART" id="SM00829">
    <property type="entry name" value="PKS_ER"/>
    <property type="match status" value="1"/>
</dbReference>
<dbReference type="EMBL" id="JBHUDC010000002">
    <property type="protein sequence ID" value="MFD1512601.1"/>
    <property type="molecule type" value="Genomic_DNA"/>
</dbReference>
<protein>
    <submittedName>
        <fullName evidence="4">Zinc-binding alcohol dehydrogenase family protein</fullName>
    </submittedName>
</protein>
<dbReference type="PANTHER" id="PTHR48106">
    <property type="entry name" value="QUINONE OXIDOREDUCTASE PIG3-RELATED"/>
    <property type="match status" value="1"/>
</dbReference>
<dbReference type="PROSITE" id="PS01162">
    <property type="entry name" value="QOR_ZETA_CRYSTAL"/>
    <property type="match status" value="1"/>
</dbReference>
<dbReference type="Gene3D" id="3.40.50.720">
    <property type="entry name" value="NAD(P)-binding Rossmann-like Domain"/>
    <property type="match status" value="1"/>
</dbReference>
<keyword evidence="1" id="KW-0521">NADP</keyword>
<evidence type="ECO:0000313" key="5">
    <source>
        <dbReference type="Proteomes" id="UP001597187"/>
    </source>
</evidence>
<name>A0ABD6ARX3_9EURY</name>
<dbReference type="GO" id="GO:0016616">
    <property type="term" value="F:oxidoreductase activity, acting on the CH-OH group of donors, NAD or NADP as acceptor"/>
    <property type="evidence" value="ECO:0007669"/>
    <property type="project" value="UniProtKB-ARBA"/>
</dbReference>
<keyword evidence="2" id="KW-0560">Oxidoreductase</keyword>
<accession>A0ABD6ARX3</accession>
<dbReference type="InterPro" id="IPR013149">
    <property type="entry name" value="ADH-like_C"/>
</dbReference>